<dbReference type="Gene3D" id="3.10.50.40">
    <property type="match status" value="1"/>
</dbReference>
<dbReference type="InterPro" id="IPR050245">
    <property type="entry name" value="PrsA_foldase"/>
</dbReference>
<dbReference type="OrthoDB" id="14196at2"/>
<evidence type="ECO:0000256" key="4">
    <source>
        <dbReference type="ARBA" id="ARBA00023110"/>
    </source>
</evidence>
<evidence type="ECO:0000313" key="9">
    <source>
        <dbReference type="Proteomes" id="UP000195667"/>
    </source>
</evidence>
<dbReference type="Proteomes" id="UP000195667">
    <property type="component" value="Unassembled WGS sequence"/>
</dbReference>
<keyword evidence="4 5" id="KW-0697">Rotamase</keyword>
<comment type="catalytic activity">
    <reaction evidence="1">
        <text>[protein]-peptidylproline (omega=180) = [protein]-peptidylproline (omega=0)</text>
        <dbReference type="Rhea" id="RHEA:16237"/>
        <dbReference type="Rhea" id="RHEA-COMP:10747"/>
        <dbReference type="Rhea" id="RHEA-COMP:10748"/>
        <dbReference type="ChEBI" id="CHEBI:83833"/>
        <dbReference type="ChEBI" id="CHEBI:83834"/>
        <dbReference type="EC" id="5.2.1.8"/>
    </reaction>
</comment>
<dbReference type="InterPro" id="IPR027304">
    <property type="entry name" value="Trigger_fact/SurA_dom_sf"/>
</dbReference>
<keyword evidence="9" id="KW-1185">Reference proteome</keyword>
<evidence type="ECO:0000256" key="3">
    <source>
        <dbReference type="ARBA" id="ARBA00013194"/>
    </source>
</evidence>
<organism evidence="8 9">
    <name type="scientific">Crenothrix polyspora</name>
    <dbReference type="NCBI Taxonomy" id="360316"/>
    <lineage>
        <taxon>Bacteria</taxon>
        <taxon>Pseudomonadati</taxon>
        <taxon>Pseudomonadota</taxon>
        <taxon>Gammaproteobacteria</taxon>
        <taxon>Methylococcales</taxon>
        <taxon>Crenotrichaceae</taxon>
        <taxon>Crenothrix</taxon>
    </lineage>
</organism>
<evidence type="ECO:0000256" key="6">
    <source>
        <dbReference type="SAM" id="MobiDB-lite"/>
    </source>
</evidence>
<feature type="compositionally biased region" description="Pro residues" evidence="6">
    <location>
        <begin position="346"/>
        <end position="358"/>
    </location>
</feature>
<dbReference type="InterPro" id="IPR000297">
    <property type="entry name" value="PPIase_PpiC"/>
</dbReference>
<dbReference type="Gene3D" id="1.10.8.1040">
    <property type="match status" value="1"/>
</dbReference>
<name>A0A1R4H7Z1_9GAMM</name>
<evidence type="ECO:0000256" key="2">
    <source>
        <dbReference type="ARBA" id="ARBA00007656"/>
    </source>
</evidence>
<dbReference type="EMBL" id="FUKI01000101">
    <property type="protein sequence ID" value="SJM92287.1"/>
    <property type="molecule type" value="Genomic_DNA"/>
</dbReference>
<dbReference type="GO" id="GO:0003755">
    <property type="term" value="F:peptidyl-prolyl cis-trans isomerase activity"/>
    <property type="evidence" value="ECO:0007669"/>
    <property type="project" value="UniProtKB-KW"/>
</dbReference>
<dbReference type="Pfam" id="PF13616">
    <property type="entry name" value="Rotamase_3"/>
    <property type="match status" value="1"/>
</dbReference>
<dbReference type="AlphaFoldDB" id="A0A1R4H7Z1"/>
<reference evidence="9" key="1">
    <citation type="submission" date="2017-02" db="EMBL/GenBank/DDBJ databases">
        <authorList>
            <person name="Daims H."/>
        </authorList>
    </citation>
    <scope>NUCLEOTIDE SEQUENCE [LARGE SCALE GENOMIC DNA]</scope>
</reference>
<accession>A0A1R4H7Z1</accession>
<feature type="compositionally biased region" description="Low complexity" evidence="6">
    <location>
        <begin position="297"/>
        <end position="315"/>
    </location>
</feature>
<protein>
    <recommendedName>
        <fullName evidence="3">peptidylprolyl isomerase</fullName>
        <ecNumber evidence="3">5.2.1.8</ecNumber>
    </recommendedName>
</protein>
<dbReference type="InterPro" id="IPR046357">
    <property type="entry name" value="PPIase_dom_sf"/>
</dbReference>
<evidence type="ECO:0000259" key="7">
    <source>
        <dbReference type="PROSITE" id="PS50198"/>
    </source>
</evidence>
<evidence type="ECO:0000313" key="8">
    <source>
        <dbReference type="EMBL" id="SJM92287.1"/>
    </source>
</evidence>
<dbReference type="PANTHER" id="PTHR47245:SF2">
    <property type="entry name" value="PEPTIDYL-PROLYL CIS-TRANS ISOMERASE HP_0175-RELATED"/>
    <property type="match status" value="1"/>
</dbReference>
<comment type="similarity">
    <text evidence="2">Belongs to the PpiC/parvulin rotamase family.</text>
</comment>
<dbReference type="PROSITE" id="PS51257">
    <property type="entry name" value="PROKAR_LIPOPROTEIN"/>
    <property type="match status" value="1"/>
</dbReference>
<evidence type="ECO:0000256" key="5">
    <source>
        <dbReference type="PROSITE-ProRule" id="PRU00278"/>
    </source>
</evidence>
<feature type="domain" description="PpiC" evidence="7">
    <location>
        <begin position="147"/>
        <end position="238"/>
    </location>
</feature>
<dbReference type="EC" id="5.2.1.8" evidence="3"/>
<dbReference type="PANTHER" id="PTHR47245">
    <property type="entry name" value="PEPTIDYLPROLYL ISOMERASE"/>
    <property type="match status" value="1"/>
</dbReference>
<dbReference type="PROSITE" id="PS50198">
    <property type="entry name" value="PPIC_PPIASE_2"/>
    <property type="match status" value="1"/>
</dbReference>
<dbReference type="RefSeq" id="WP_087143331.1">
    <property type="nucleotide sequence ID" value="NZ_FUKI01000101.1"/>
</dbReference>
<proteinExistence type="inferred from homology"/>
<gene>
    <name evidence="8" type="ORF">CRENPOLYSF1_270042</name>
</gene>
<sequence length="358" mass="37928">MNKKLIPLLVAGTALLAGCDQQMNSTTGSNTAAPAAVIKKEDAIASVNGQFISKATLAELEKEIAEKAHGQAFPKEKLIEELVQRELLIQDAVKKQLDKSPDMQKQLDLARKSLLTQADLQDFVKKNPVTDAEIKAEYDAKVGGTNATEYKARHILVKTEDEAKKLIAALDKGGDFAKLANQNSLDAKESKNGGDLGWFNPGQMVAPFSEAVAKLEKGKYSKVPVKTQFGFHIILREDSRAQTPPPFDSVKDQITPSLQRQKIQKMLEGLRTQAKVEILIPVTDDKAKVVAPATVPGANPAATAPTPAAGSALGAEVAPVEQPATIEPAPDAAPVPTAAPAAVPAPAAPAPKPEPAKK</sequence>
<dbReference type="SUPFAM" id="SSF109998">
    <property type="entry name" value="Triger factor/SurA peptide-binding domain-like"/>
    <property type="match status" value="1"/>
</dbReference>
<feature type="region of interest" description="Disordered" evidence="6">
    <location>
        <begin position="297"/>
        <end position="358"/>
    </location>
</feature>
<evidence type="ECO:0000256" key="1">
    <source>
        <dbReference type="ARBA" id="ARBA00000971"/>
    </source>
</evidence>
<feature type="compositionally biased region" description="Low complexity" evidence="6">
    <location>
        <begin position="328"/>
        <end position="345"/>
    </location>
</feature>
<keyword evidence="5 8" id="KW-0413">Isomerase</keyword>
<dbReference type="SUPFAM" id="SSF54534">
    <property type="entry name" value="FKBP-like"/>
    <property type="match status" value="1"/>
</dbReference>